<dbReference type="EMBL" id="NIZW01000006">
    <property type="protein sequence ID" value="PHQ35681.1"/>
    <property type="molecule type" value="Genomic_DNA"/>
</dbReference>
<keyword evidence="2" id="KW-1185">Reference proteome</keyword>
<organism evidence="1 2">
    <name type="scientific">Rhodopirellula bahusiensis</name>
    <dbReference type="NCBI Taxonomy" id="2014065"/>
    <lineage>
        <taxon>Bacteria</taxon>
        <taxon>Pseudomonadati</taxon>
        <taxon>Planctomycetota</taxon>
        <taxon>Planctomycetia</taxon>
        <taxon>Pirellulales</taxon>
        <taxon>Pirellulaceae</taxon>
        <taxon>Rhodopirellula</taxon>
    </lineage>
</organism>
<accession>A0A2G1W9J0</accession>
<evidence type="ECO:0000313" key="1">
    <source>
        <dbReference type="EMBL" id="PHQ35681.1"/>
    </source>
</evidence>
<evidence type="ECO:0000313" key="2">
    <source>
        <dbReference type="Proteomes" id="UP000225740"/>
    </source>
</evidence>
<dbReference type="AlphaFoldDB" id="A0A2G1W9J0"/>
<proteinExistence type="predicted"/>
<name>A0A2G1W9J0_9BACT</name>
<comment type="caution">
    <text evidence="1">The sequence shown here is derived from an EMBL/GenBank/DDBJ whole genome shotgun (WGS) entry which is preliminary data.</text>
</comment>
<gene>
    <name evidence="1" type="ORF">CEE69_08700</name>
</gene>
<sequence length="65" mass="7522">MDGRCLKESWHGKCISRIPAIEVRFLDLSAQKPGGVKHRKSIQMRKNDEAKVKLLFACKVTKRQR</sequence>
<dbReference type="Proteomes" id="UP000225740">
    <property type="component" value="Unassembled WGS sequence"/>
</dbReference>
<protein>
    <submittedName>
        <fullName evidence="1">Uncharacterized protein</fullName>
    </submittedName>
</protein>
<reference evidence="1 2" key="1">
    <citation type="submission" date="2017-06" db="EMBL/GenBank/DDBJ databases">
        <title>Description of Rhodopirellula bahusiensis sp. nov.</title>
        <authorList>
            <person name="Kizina J."/>
            <person name="Harder J."/>
        </authorList>
    </citation>
    <scope>NUCLEOTIDE SEQUENCE [LARGE SCALE GENOMIC DNA]</scope>
    <source>
        <strain evidence="1 2">SWK21</strain>
    </source>
</reference>